<dbReference type="PRINTS" id="PR00364">
    <property type="entry name" value="DISEASERSIST"/>
</dbReference>
<dbReference type="PROSITE" id="PS51450">
    <property type="entry name" value="LRR"/>
    <property type="match status" value="6"/>
</dbReference>
<dbReference type="PROSITE" id="PS50837">
    <property type="entry name" value="NACHT"/>
    <property type="match status" value="1"/>
</dbReference>
<keyword evidence="3" id="KW-0547">Nucleotide-binding</keyword>
<sequence length="1119" mass="127271">MSLSLVALKIFAPAIAKTLLESFHIETKLLNAVLEEVIDNTSEGVLSSVEAKKANIDQIAKQLANDIKPLFEREAQNLQRETKNAIVISVAETLIKARLSADTLAEMNFDEERLKDYLLVVYPEVLIGFSDNAKSLYRQVVDLASKRLIASAAQMQGFALSAAAVTLQRLDEVLRQLAIARELANQAADAYAKNYRRKVQEKLDKLEVFGLDRIDSLSRQQSLSMAYINLSANCPHDEDEDEKSPLMLMGDDRLEHELGNRSRRVDEAIYNCRRLVIRGSAGAGKSTLLQWIAVRAATQTFPENLHHWNCKIPFFIRLRDLVDEKVSVSGEVAKLEFPTPEEFTKFIAKNYADEMPKSWVHQYLKRGQALVLIDGVDELPRLQRQDFFEALKDLVSDFEEATFIVTSRPSGLKNMQGDEWEEWEEWVRSNGFATWTLEPMSIANIEEFVKRWHESLSPHRDEDLTQLATNLKTQLRQRPELRRLAATPLLCAMICALHRDRQENLPNARLVLYRDCIDMLLNRRDRGRRIPLDDTYPLGLDEEEKIELLQGLALKLMRLNLSTLEAERVDRHFQGELSKTRLSKNITGRQIRDLFVDRSGLLREPSVNQIDFAHRTFQEYLAGKEALADESLEELLGRATDDQWRETIILTAGLARPKERGMLLDSLINRGNSEPDKQQYLHLLAVACLETATTVDPAIREKVLSCAKAILPPKDDDEVPMFAAVGNEIIPLLKYESHYSAEEACRCINVLVQIGNSAAMLMLVDYAKARFQDDYDNYLIGQEISEGFDVFEQSAYISEVLTQVSFLMLSNPQVTDLSFLRELTQLNFLMLSNTQVTDVSPLRELTQLNILMLSNTQVTDLSPLRDLTQLKDLLLGNTQVTDLSSLSVMTQLKSLYLNHMQVTDLSSLRDLTQLNRLDLSNTQVTDLSPLRDLTQLNHLDLRNTQVTDLSSLSVMTQLKSLYLNHMQVTDLSSLRDLTQLNRLDLSNTQVTDLSPLRDLTQLNHLDLRNTQVTDLSPLSVLTQLNRLDLSYTQVTDLSPLSVLTQLNRLDLSYTQVTDLSPLSVLTQLKELYLSYTQITEVLPLKNLTNLTIYTGSREKIDLWKSQGLKVEDDYSDIPF</sequence>
<dbReference type="InterPro" id="IPR050836">
    <property type="entry name" value="SDS22/Internalin_LRR"/>
</dbReference>
<dbReference type="Gene3D" id="3.40.50.300">
    <property type="entry name" value="P-loop containing nucleotide triphosphate hydrolases"/>
    <property type="match status" value="1"/>
</dbReference>
<dbReference type="InterPro" id="IPR032675">
    <property type="entry name" value="LRR_dom_sf"/>
</dbReference>
<dbReference type="InterPro" id="IPR054547">
    <property type="entry name" value="NNH1"/>
</dbReference>
<gene>
    <name evidence="6" type="ORF">HC246_01735</name>
</gene>
<dbReference type="RefSeq" id="WP_169361881.1">
    <property type="nucleotide sequence ID" value="NZ_JAAVJL010000001.1"/>
</dbReference>
<dbReference type="SUPFAM" id="SSF52058">
    <property type="entry name" value="L domain-like"/>
    <property type="match status" value="1"/>
</dbReference>
<evidence type="ECO:0000259" key="5">
    <source>
        <dbReference type="PROSITE" id="PS50837"/>
    </source>
</evidence>
<accession>A0ABX1LNA8</accession>
<dbReference type="PANTHER" id="PTHR46652:SF3">
    <property type="entry name" value="LEUCINE-RICH REPEAT-CONTAINING PROTEIN 9"/>
    <property type="match status" value="1"/>
</dbReference>
<proteinExistence type="predicted"/>
<dbReference type="Pfam" id="PF05729">
    <property type="entry name" value="NACHT"/>
    <property type="match status" value="1"/>
</dbReference>
<keyword evidence="1" id="KW-0433">Leucine-rich repeat</keyword>
<feature type="domain" description="NACHT" evidence="5">
    <location>
        <begin position="273"/>
        <end position="411"/>
    </location>
</feature>
<dbReference type="Gene3D" id="3.80.10.10">
    <property type="entry name" value="Ribonuclease Inhibitor"/>
    <property type="match status" value="1"/>
</dbReference>
<evidence type="ECO:0000256" key="3">
    <source>
        <dbReference type="ARBA" id="ARBA00022741"/>
    </source>
</evidence>
<reference evidence="6 7" key="1">
    <citation type="submission" date="2020-03" db="EMBL/GenBank/DDBJ databases">
        <title>Draft Genome Sequence of 2-Methylisoborneol Producing Pseudanabaena yagii Strain GIHE-NHR1 Isolated from North Han River in South Korea.</title>
        <authorList>
            <person name="Jeong J."/>
        </authorList>
    </citation>
    <scope>NUCLEOTIDE SEQUENCE [LARGE SCALE GENOMIC DNA]</scope>
    <source>
        <strain evidence="6 7">GIHE-NHR1</strain>
    </source>
</reference>
<dbReference type="Pfam" id="PF12799">
    <property type="entry name" value="LRR_4"/>
    <property type="match status" value="4"/>
</dbReference>
<evidence type="ECO:0000313" key="7">
    <source>
        <dbReference type="Proteomes" id="UP000738376"/>
    </source>
</evidence>
<evidence type="ECO:0000313" key="6">
    <source>
        <dbReference type="EMBL" id="NMF56773.1"/>
    </source>
</evidence>
<dbReference type="SUPFAM" id="SSF52540">
    <property type="entry name" value="P-loop containing nucleoside triphosphate hydrolases"/>
    <property type="match status" value="1"/>
</dbReference>
<dbReference type="PANTHER" id="PTHR46652">
    <property type="entry name" value="LEUCINE-RICH REPEAT AND IQ DOMAIN-CONTAINING PROTEIN 1-RELATED"/>
    <property type="match status" value="1"/>
</dbReference>
<dbReference type="Proteomes" id="UP000738376">
    <property type="component" value="Unassembled WGS sequence"/>
</dbReference>
<evidence type="ECO:0000256" key="1">
    <source>
        <dbReference type="ARBA" id="ARBA00022614"/>
    </source>
</evidence>
<dbReference type="InterPro" id="IPR001611">
    <property type="entry name" value="Leu-rich_rpt"/>
</dbReference>
<dbReference type="Pfam" id="PF22733">
    <property type="entry name" value="NNH1"/>
    <property type="match status" value="1"/>
</dbReference>
<evidence type="ECO:0000256" key="2">
    <source>
        <dbReference type="ARBA" id="ARBA00022737"/>
    </source>
</evidence>
<protein>
    <submittedName>
        <fullName evidence="6">NACHT domain-containing protein</fullName>
    </submittedName>
</protein>
<organism evidence="6 7">
    <name type="scientific">Pseudanabaena yagii GIHE-NHR1</name>
    <dbReference type="NCBI Taxonomy" id="2722753"/>
    <lineage>
        <taxon>Bacteria</taxon>
        <taxon>Bacillati</taxon>
        <taxon>Cyanobacteriota</taxon>
        <taxon>Cyanophyceae</taxon>
        <taxon>Pseudanabaenales</taxon>
        <taxon>Pseudanabaenaceae</taxon>
        <taxon>Pseudanabaena</taxon>
        <taxon>Pseudanabaena yagii</taxon>
    </lineage>
</organism>
<dbReference type="InterPro" id="IPR007111">
    <property type="entry name" value="NACHT_NTPase"/>
</dbReference>
<dbReference type="InterPro" id="IPR025875">
    <property type="entry name" value="Leu-rich_rpt_4"/>
</dbReference>
<name>A0ABX1LNA8_9CYAN</name>
<keyword evidence="7" id="KW-1185">Reference proteome</keyword>
<evidence type="ECO:0000256" key="4">
    <source>
        <dbReference type="ARBA" id="ARBA00022840"/>
    </source>
</evidence>
<dbReference type="EMBL" id="JAAVJL010000001">
    <property type="protein sequence ID" value="NMF56773.1"/>
    <property type="molecule type" value="Genomic_DNA"/>
</dbReference>
<comment type="caution">
    <text evidence="6">The sequence shown here is derived from an EMBL/GenBank/DDBJ whole genome shotgun (WGS) entry which is preliminary data.</text>
</comment>
<dbReference type="InterPro" id="IPR027417">
    <property type="entry name" value="P-loop_NTPase"/>
</dbReference>
<keyword evidence="4" id="KW-0067">ATP-binding</keyword>
<keyword evidence="2" id="KW-0677">Repeat</keyword>